<evidence type="ECO:0000256" key="3">
    <source>
        <dbReference type="ARBA" id="ARBA00023242"/>
    </source>
</evidence>
<dbReference type="Pfam" id="PF02792">
    <property type="entry name" value="Mago_nashi"/>
    <property type="match status" value="2"/>
</dbReference>
<accession>A0AAD2G2C6</accession>
<dbReference type="InterPro" id="IPR004023">
    <property type="entry name" value="Mago_nashi"/>
</dbReference>
<evidence type="ECO:0000256" key="2">
    <source>
        <dbReference type="ARBA" id="ARBA00009270"/>
    </source>
</evidence>
<dbReference type="PANTHER" id="PTHR12638:SF0">
    <property type="entry name" value="MAGO HOMOLOG, EXON JUNCTION COMPLEX SUBUNIT-RELATED"/>
    <property type="match status" value="1"/>
</dbReference>
<comment type="caution">
    <text evidence="4">The sequence shown here is derived from an EMBL/GenBank/DDBJ whole genome shotgun (WGS) entry which is preliminary data.</text>
</comment>
<keyword evidence="3" id="KW-0539">Nucleus</keyword>
<dbReference type="GO" id="GO:0035145">
    <property type="term" value="C:exon-exon junction complex"/>
    <property type="evidence" value="ECO:0007669"/>
    <property type="project" value="InterPro"/>
</dbReference>
<dbReference type="SUPFAM" id="SSF89817">
    <property type="entry name" value="Mago nashi protein"/>
    <property type="match status" value="1"/>
</dbReference>
<dbReference type="PANTHER" id="PTHR12638">
    <property type="entry name" value="PROTEIN MAGO NASHI HOMOLOG"/>
    <property type="match status" value="1"/>
</dbReference>
<reference evidence="4" key="1">
    <citation type="submission" date="2023-08" db="EMBL/GenBank/DDBJ databases">
        <authorList>
            <person name="Audoor S."/>
            <person name="Bilcke G."/>
        </authorList>
    </citation>
    <scope>NUCLEOTIDE SEQUENCE</scope>
</reference>
<dbReference type="AlphaFoldDB" id="A0AAD2G2C6"/>
<evidence type="ECO:0000313" key="5">
    <source>
        <dbReference type="Proteomes" id="UP001295423"/>
    </source>
</evidence>
<protein>
    <submittedName>
        <fullName evidence="4">Uncharacterized protein</fullName>
    </submittedName>
</protein>
<keyword evidence="5" id="KW-1185">Reference proteome</keyword>
<evidence type="ECO:0000313" key="4">
    <source>
        <dbReference type="EMBL" id="CAJ1960043.1"/>
    </source>
</evidence>
<evidence type="ECO:0000256" key="1">
    <source>
        <dbReference type="ARBA" id="ARBA00004123"/>
    </source>
</evidence>
<sequence>MNGEVTMASTEGRQASHEIDQRLEDLGRRAYNDEFYLRYYVGHKGDYGHEFMEFELTPSGKLRYANNSNYRHDSMIRKEVDWEEPPDARQELEIKIGNEHIAFTCGEILSLVDIQKSPDPAGMKVFHYLVQDLRCLIFTLINLHFKVKPIPT</sequence>
<proteinExistence type="inferred from homology"/>
<comment type="similarity">
    <text evidence="2">Belongs to the mago nashi family.</text>
</comment>
<dbReference type="Gene3D" id="3.30.1560.10">
    <property type="entry name" value="Mago nashi"/>
    <property type="match status" value="2"/>
</dbReference>
<dbReference type="Proteomes" id="UP001295423">
    <property type="component" value="Unassembled WGS sequence"/>
</dbReference>
<name>A0AAD2G2C6_9STRA</name>
<organism evidence="4 5">
    <name type="scientific">Cylindrotheca closterium</name>
    <dbReference type="NCBI Taxonomy" id="2856"/>
    <lineage>
        <taxon>Eukaryota</taxon>
        <taxon>Sar</taxon>
        <taxon>Stramenopiles</taxon>
        <taxon>Ochrophyta</taxon>
        <taxon>Bacillariophyta</taxon>
        <taxon>Bacillariophyceae</taxon>
        <taxon>Bacillariophycidae</taxon>
        <taxon>Bacillariales</taxon>
        <taxon>Bacillariaceae</taxon>
        <taxon>Cylindrotheca</taxon>
    </lineage>
</organism>
<comment type="subcellular location">
    <subcellularLocation>
        <location evidence="1">Nucleus</location>
    </subcellularLocation>
</comment>
<dbReference type="InterPro" id="IPR036605">
    <property type="entry name" value="Mago_nashi_sf"/>
</dbReference>
<gene>
    <name evidence="4" type="ORF">CYCCA115_LOCUS18459</name>
</gene>
<dbReference type="GO" id="GO:0008380">
    <property type="term" value="P:RNA splicing"/>
    <property type="evidence" value="ECO:0007669"/>
    <property type="project" value="InterPro"/>
</dbReference>
<dbReference type="EMBL" id="CAKOGP040002041">
    <property type="protein sequence ID" value="CAJ1960043.1"/>
    <property type="molecule type" value="Genomic_DNA"/>
</dbReference>